<feature type="compositionally biased region" description="Basic and acidic residues" evidence="3">
    <location>
        <begin position="452"/>
        <end position="471"/>
    </location>
</feature>
<dbReference type="EMBL" id="LGRX02025480">
    <property type="protein sequence ID" value="KAK3252308.1"/>
    <property type="molecule type" value="Genomic_DNA"/>
</dbReference>
<evidence type="ECO:0000313" key="5">
    <source>
        <dbReference type="EMBL" id="KAK3252308.1"/>
    </source>
</evidence>
<dbReference type="InterPro" id="IPR000717">
    <property type="entry name" value="PCI_dom"/>
</dbReference>
<feature type="domain" description="PCI" evidence="4">
    <location>
        <begin position="241"/>
        <end position="419"/>
    </location>
</feature>
<proteinExistence type="inferred from homology"/>
<dbReference type="GO" id="GO:0042176">
    <property type="term" value="P:regulation of protein catabolic process"/>
    <property type="evidence" value="ECO:0007669"/>
    <property type="project" value="InterPro"/>
</dbReference>
<dbReference type="SMART" id="SM00753">
    <property type="entry name" value="PAM"/>
    <property type="match status" value="1"/>
</dbReference>
<feature type="region of interest" description="Disordered" evidence="3">
    <location>
        <begin position="452"/>
        <end position="490"/>
    </location>
</feature>
<dbReference type="InterPro" id="IPR057985">
    <property type="entry name" value="TPR_PSMD3_N"/>
</dbReference>
<dbReference type="Pfam" id="PF08375">
    <property type="entry name" value="Rpn3_C"/>
    <property type="match status" value="1"/>
</dbReference>
<keyword evidence="2" id="KW-0647">Proteasome</keyword>
<dbReference type="GO" id="GO:0006511">
    <property type="term" value="P:ubiquitin-dependent protein catabolic process"/>
    <property type="evidence" value="ECO:0007669"/>
    <property type="project" value="TreeGrafter"/>
</dbReference>
<evidence type="ECO:0000259" key="4">
    <source>
        <dbReference type="PROSITE" id="PS50250"/>
    </source>
</evidence>
<dbReference type="GO" id="GO:0008541">
    <property type="term" value="C:proteasome regulatory particle, lid subcomplex"/>
    <property type="evidence" value="ECO:0007669"/>
    <property type="project" value="TreeGrafter"/>
</dbReference>
<organism evidence="5 6">
    <name type="scientific">Cymbomonas tetramitiformis</name>
    <dbReference type="NCBI Taxonomy" id="36881"/>
    <lineage>
        <taxon>Eukaryota</taxon>
        <taxon>Viridiplantae</taxon>
        <taxon>Chlorophyta</taxon>
        <taxon>Pyramimonadophyceae</taxon>
        <taxon>Pyramimonadales</taxon>
        <taxon>Pyramimonadaceae</taxon>
        <taxon>Cymbomonas</taxon>
    </lineage>
</organism>
<dbReference type="Pfam" id="PF25573">
    <property type="entry name" value="TPR_PSMD3_N"/>
    <property type="match status" value="1"/>
</dbReference>
<feature type="compositionally biased region" description="Acidic residues" evidence="3">
    <location>
        <begin position="481"/>
        <end position="490"/>
    </location>
</feature>
<comment type="caution">
    <text evidence="5">The sequence shown here is derived from an EMBL/GenBank/DDBJ whole genome shotgun (WGS) entry which is preliminary data.</text>
</comment>
<evidence type="ECO:0000256" key="1">
    <source>
        <dbReference type="ARBA" id="ARBA00007912"/>
    </source>
</evidence>
<feature type="region of interest" description="Disordered" evidence="3">
    <location>
        <begin position="1"/>
        <end position="26"/>
    </location>
</feature>
<dbReference type="SMART" id="SM00088">
    <property type="entry name" value="PINT"/>
    <property type="match status" value="1"/>
</dbReference>
<evidence type="ECO:0000256" key="3">
    <source>
        <dbReference type="SAM" id="MobiDB-lite"/>
    </source>
</evidence>
<gene>
    <name evidence="5" type="ORF">CYMTET_38396</name>
</gene>
<dbReference type="InterPro" id="IPR050756">
    <property type="entry name" value="CSN3"/>
</dbReference>
<evidence type="ECO:0000313" key="6">
    <source>
        <dbReference type="Proteomes" id="UP001190700"/>
    </source>
</evidence>
<dbReference type="PROSITE" id="PS50250">
    <property type="entry name" value="PCI"/>
    <property type="match status" value="1"/>
</dbReference>
<dbReference type="InterPro" id="IPR013586">
    <property type="entry name" value="PSMD3_C"/>
</dbReference>
<dbReference type="Pfam" id="PF01399">
    <property type="entry name" value="PCI"/>
    <property type="match status" value="1"/>
</dbReference>
<evidence type="ECO:0000256" key="2">
    <source>
        <dbReference type="ARBA" id="ARBA00022942"/>
    </source>
</evidence>
<dbReference type="GO" id="GO:0030234">
    <property type="term" value="F:enzyme regulator activity"/>
    <property type="evidence" value="ECO:0007669"/>
    <property type="project" value="InterPro"/>
</dbReference>
<dbReference type="SUPFAM" id="SSF46785">
    <property type="entry name" value="Winged helix' DNA-binding domain"/>
    <property type="match status" value="1"/>
</dbReference>
<dbReference type="AlphaFoldDB" id="A0AAE0F5A7"/>
<dbReference type="PANTHER" id="PTHR10758:SF2">
    <property type="entry name" value="26S PROTEASOME NON-ATPASE REGULATORY SUBUNIT 3"/>
    <property type="match status" value="1"/>
</dbReference>
<sequence>MVEDTDMKEVEKVAKKPAAKPAESVPEPDLSVLLKRNVSLIEKAVNSKEPRLMGRVLRQTGVFRKKLTAEKIEAFVKSTLPEGVVMKPFLLDSLSSEGSGMQVDVPSSGKEATFLPETEIYACLVVILYLIDQKHYEKAKAVTTAAVQRLDTFNRRSLDLLAARVYFYLSWSHECLNTLDEIRSKLLALHRTATLHHDNIGQEMLLNLLLRNYLHYNLYDLAEKLRSKTELPESRSNQQYCRYLHYLGRIRAIQLEYTDAKECLIQASRKAPQAALGFRIVVHKWLALVRLLLGEIPERTMFRQKGLEKALEPYFYITQAVRIGDLNAFRAAVDKYQSVFQTDKTMNLITRLRKNVIRTGLRRINLAYSCISMTDIAAKLGLGLTDDVESIVAKAIRDGAIDATLDHPNRCMYSKDQVDVYSSQEPQGAFHARISFCLDTYNEAVTAMRFPPDAHKKGLESAEARKERQQQEQELAQHIAEEEEEEEEDF</sequence>
<protein>
    <recommendedName>
        <fullName evidence="4">PCI domain-containing protein</fullName>
    </recommendedName>
</protein>
<feature type="compositionally biased region" description="Basic and acidic residues" evidence="3">
    <location>
        <begin position="1"/>
        <end position="14"/>
    </location>
</feature>
<dbReference type="Gene3D" id="1.25.40.570">
    <property type="match status" value="1"/>
</dbReference>
<reference evidence="5 6" key="1">
    <citation type="journal article" date="2015" name="Genome Biol. Evol.">
        <title>Comparative Genomics of a Bacterivorous Green Alga Reveals Evolutionary Causalities and Consequences of Phago-Mixotrophic Mode of Nutrition.</title>
        <authorList>
            <person name="Burns J.A."/>
            <person name="Paasch A."/>
            <person name="Narechania A."/>
            <person name="Kim E."/>
        </authorList>
    </citation>
    <scope>NUCLEOTIDE SEQUENCE [LARGE SCALE GENOMIC DNA]</scope>
    <source>
        <strain evidence="5 6">PLY_AMNH</strain>
    </source>
</reference>
<dbReference type="Proteomes" id="UP001190700">
    <property type="component" value="Unassembled WGS sequence"/>
</dbReference>
<comment type="similarity">
    <text evidence="1">Belongs to the proteasome subunit S3 family.</text>
</comment>
<accession>A0AAE0F5A7</accession>
<keyword evidence="6" id="KW-1185">Reference proteome</keyword>
<dbReference type="InterPro" id="IPR036390">
    <property type="entry name" value="WH_DNA-bd_sf"/>
</dbReference>
<name>A0AAE0F5A7_9CHLO</name>
<dbReference type="PANTHER" id="PTHR10758">
    <property type="entry name" value="26S PROTEASOME NON-ATPASE REGULATORY SUBUNIT 3/COP9 SIGNALOSOME COMPLEX SUBUNIT 3"/>
    <property type="match status" value="1"/>
</dbReference>